<accession>A0A3N0GYA5</accession>
<dbReference type="InterPro" id="IPR007061">
    <property type="entry name" value="MST-like"/>
</dbReference>
<organism evidence="1 2">
    <name type="scientific">Nocardioides pocheonensis</name>
    <dbReference type="NCBI Taxonomy" id="661485"/>
    <lineage>
        <taxon>Bacteria</taxon>
        <taxon>Bacillati</taxon>
        <taxon>Actinomycetota</taxon>
        <taxon>Actinomycetes</taxon>
        <taxon>Propionibacteriales</taxon>
        <taxon>Nocardioidaceae</taxon>
        <taxon>Nocardioides</taxon>
    </lineage>
</organism>
<protein>
    <submittedName>
        <fullName evidence="1">DUF664 domain-containing protein</fullName>
    </submittedName>
</protein>
<proteinExistence type="predicted"/>
<sequence>MDGDEVATMLSSLARTRRTFAWKCWDLDAAGLTTTIGASTITLGGLLKHLALVETDWFAVKLRGERYLSPWEEGDWDSGPDWEWRSAADDSPEELYALWKGAVGRADEMIAAALAEGGPGTPGRFTWDDGRTPNLRRMVADVCEEYSRHCGHADLIREVVDGRVGEDPPREFRP</sequence>
<dbReference type="Proteomes" id="UP000279994">
    <property type="component" value="Unassembled WGS sequence"/>
</dbReference>
<evidence type="ECO:0000313" key="1">
    <source>
        <dbReference type="EMBL" id="RNM17092.1"/>
    </source>
</evidence>
<comment type="caution">
    <text evidence="1">The sequence shown here is derived from an EMBL/GenBank/DDBJ whole genome shotgun (WGS) entry which is preliminary data.</text>
</comment>
<name>A0A3N0GYA5_9ACTN</name>
<dbReference type="EMBL" id="RJSF01000005">
    <property type="protein sequence ID" value="RNM17092.1"/>
    <property type="molecule type" value="Genomic_DNA"/>
</dbReference>
<keyword evidence="2" id="KW-1185">Reference proteome</keyword>
<dbReference type="InterPro" id="IPR034660">
    <property type="entry name" value="DinB/YfiT-like"/>
</dbReference>
<dbReference type="SUPFAM" id="SSF109854">
    <property type="entry name" value="DinB/YfiT-like putative metalloenzymes"/>
    <property type="match status" value="1"/>
</dbReference>
<dbReference type="Gene3D" id="1.20.120.450">
    <property type="entry name" value="dinb family like domain"/>
    <property type="match status" value="1"/>
</dbReference>
<dbReference type="OrthoDB" id="4548523at2"/>
<reference evidence="1 2" key="1">
    <citation type="submission" date="2018-11" db="EMBL/GenBank/DDBJ databases">
        <authorList>
            <person name="Li F."/>
        </authorList>
    </citation>
    <scope>NUCLEOTIDE SEQUENCE [LARGE SCALE GENOMIC DNA]</scope>
    <source>
        <strain evidence="1 2">Gsoil 818</strain>
    </source>
</reference>
<dbReference type="AlphaFoldDB" id="A0A3N0GYA5"/>
<evidence type="ECO:0000313" key="2">
    <source>
        <dbReference type="Proteomes" id="UP000279994"/>
    </source>
</evidence>
<dbReference type="Pfam" id="PF04978">
    <property type="entry name" value="MST"/>
    <property type="match status" value="1"/>
</dbReference>
<gene>
    <name evidence="1" type="ORF">EFL26_02285</name>
</gene>